<name>A0A382F525_9ZZZZ</name>
<dbReference type="PANTHER" id="PTHR11573">
    <property type="entry name" value="RIBONUCLEOSIDE-DIPHOSPHATE REDUCTASE LARGE CHAIN"/>
    <property type="match status" value="1"/>
</dbReference>
<feature type="non-terminal residue" evidence="4">
    <location>
        <position position="1"/>
    </location>
</feature>
<dbReference type="InterPro" id="IPR039718">
    <property type="entry name" value="Rrm1"/>
</dbReference>
<keyword evidence="2" id="KW-0067">ATP-binding</keyword>
<evidence type="ECO:0000256" key="1">
    <source>
        <dbReference type="ARBA" id="ARBA00022741"/>
    </source>
</evidence>
<dbReference type="PROSITE" id="PS51161">
    <property type="entry name" value="ATP_CONE"/>
    <property type="match status" value="1"/>
</dbReference>
<sequence>MKAITITKRNGTRVPLNIDKIHKMVEEAVEGINGVSVSQVEMNADLQWYNGISTQEIQSTLIRSATDLINLDTPNYQYVAARLLLFSIRKQALKQFNYIPLAELIQRNTDLGVYDKAIYDWYDPKELDVLDSFI</sequence>
<dbReference type="InterPro" id="IPR005144">
    <property type="entry name" value="ATP-cone_dom"/>
</dbReference>
<evidence type="ECO:0000259" key="3">
    <source>
        <dbReference type="PROSITE" id="PS51161"/>
    </source>
</evidence>
<evidence type="ECO:0000256" key="2">
    <source>
        <dbReference type="ARBA" id="ARBA00022840"/>
    </source>
</evidence>
<reference evidence="4" key="1">
    <citation type="submission" date="2018-05" db="EMBL/GenBank/DDBJ databases">
        <authorList>
            <person name="Lanie J.A."/>
            <person name="Ng W.-L."/>
            <person name="Kazmierczak K.M."/>
            <person name="Andrzejewski T.M."/>
            <person name="Davidsen T.M."/>
            <person name="Wayne K.J."/>
            <person name="Tettelin H."/>
            <person name="Glass J.I."/>
            <person name="Rusch D."/>
            <person name="Podicherti R."/>
            <person name="Tsui H.-C.T."/>
            <person name="Winkler M.E."/>
        </authorList>
    </citation>
    <scope>NUCLEOTIDE SEQUENCE</scope>
</reference>
<dbReference type="Pfam" id="PF03477">
    <property type="entry name" value="ATP-cone"/>
    <property type="match status" value="1"/>
</dbReference>
<accession>A0A382F525</accession>
<dbReference type="SUPFAM" id="SSF48168">
    <property type="entry name" value="R1 subunit of ribonucleotide reductase, N-terminal domain"/>
    <property type="match status" value="1"/>
</dbReference>
<dbReference type="AlphaFoldDB" id="A0A382F525"/>
<keyword evidence="1" id="KW-0547">Nucleotide-binding</keyword>
<dbReference type="PANTHER" id="PTHR11573:SF6">
    <property type="entry name" value="RIBONUCLEOSIDE-DIPHOSPHATE REDUCTASE LARGE SUBUNIT"/>
    <property type="match status" value="1"/>
</dbReference>
<dbReference type="GO" id="GO:0009263">
    <property type="term" value="P:deoxyribonucleotide biosynthetic process"/>
    <property type="evidence" value="ECO:0007669"/>
    <property type="project" value="TreeGrafter"/>
</dbReference>
<feature type="domain" description="ATP-cone" evidence="3">
    <location>
        <begin position="4"/>
        <end position="94"/>
    </location>
</feature>
<gene>
    <name evidence="4" type="ORF">METZ01_LOCUS210586</name>
</gene>
<proteinExistence type="predicted"/>
<dbReference type="GO" id="GO:0004748">
    <property type="term" value="F:ribonucleoside-diphosphate reductase activity, thioredoxin disulfide as acceptor"/>
    <property type="evidence" value="ECO:0007669"/>
    <property type="project" value="TreeGrafter"/>
</dbReference>
<dbReference type="InterPro" id="IPR008926">
    <property type="entry name" value="RNR_R1-su_N"/>
</dbReference>
<dbReference type="EMBL" id="UINC01047889">
    <property type="protein sequence ID" value="SVB57732.1"/>
    <property type="molecule type" value="Genomic_DNA"/>
</dbReference>
<feature type="non-terminal residue" evidence="4">
    <location>
        <position position="134"/>
    </location>
</feature>
<protein>
    <recommendedName>
        <fullName evidence="3">ATP-cone domain-containing protein</fullName>
    </recommendedName>
</protein>
<evidence type="ECO:0000313" key="4">
    <source>
        <dbReference type="EMBL" id="SVB57732.1"/>
    </source>
</evidence>
<organism evidence="4">
    <name type="scientific">marine metagenome</name>
    <dbReference type="NCBI Taxonomy" id="408172"/>
    <lineage>
        <taxon>unclassified sequences</taxon>
        <taxon>metagenomes</taxon>
        <taxon>ecological metagenomes</taxon>
    </lineage>
</organism>
<dbReference type="GO" id="GO:0005524">
    <property type="term" value="F:ATP binding"/>
    <property type="evidence" value="ECO:0007669"/>
    <property type="project" value="UniProtKB-KW"/>
</dbReference>
<dbReference type="GO" id="GO:0005971">
    <property type="term" value="C:ribonucleoside-diphosphate reductase complex"/>
    <property type="evidence" value="ECO:0007669"/>
    <property type="project" value="TreeGrafter"/>
</dbReference>